<dbReference type="Proteomes" id="UP000653730">
    <property type="component" value="Unassembled WGS sequence"/>
</dbReference>
<proteinExistence type="predicted"/>
<evidence type="ECO:0000313" key="1">
    <source>
        <dbReference type="EMBL" id="MBC9796141.1"/>
    </source>
</evidence>
<keyword evidence="2" id="KW-1185">Reference proteome</keyword>
<protein>
    <submittedName>
        <fullName evidence="1">Uncharacterized protein</fullName>
    </submittedName>
</protein>
<name>A0A926JRP2_9FLAO</name>
<reference evidence="1 2" key="1">
    <citation type="submission" date="2020-09" db="EMBL/GenBank/DDBJ databases">
        <title>Sinomicrobium weinanense sp. nov., a halophilic bacteria isolated from saline-alkali soil.</title>
        <authorList>
            <person name="Wu P."/>
            <person name="Ren H."/>
            <person name="Mei Y."/>
            <person name="Liang Y."/>
            <person name="Chen Z."/>
        </authorList>
    </citation>
    <scope>NUCLEOTIDE SEQUENCE [LARGE SCALE GENOMIC DNA]</scope>
    <source>
        <strain evidence="1 2">FJxs</strain>
    </source>
</reference>
<dbReference type="RefSeq" id="WP_187965291.1">
    <property type="nucleotide sequence ID" value="NZ_JACVDC010000021.1"/>
</dbReference>
<comment type="caution">
    <text evidence="1">The sequence shown here is derived from an EMBL/GenBank/DDBJ whole genome shotgun (WGS) entry which is preliminary data.</text>
</comment>
<sequence>MLKIRLVLLPLIFLCLACKEQRRHPVQFYHWKSTPHIGNTEKRFFEELGSEKLYLRLFDVDLENGRPQPQAIIRSFDANALNAGYIPVVFITNRTISGTSARDIEKLAEDVYSLIRKIVRENRLGHPGEIQIDCDWTSTTSDRFFHFLKFLKNISGKRVSCTLRLHQVKYRKQTGIPPVEKVYLMAYATSNPQDNDGKNSILDLPLLKDYLENIREYPLDLDVALPLYSWAVVTNHLGKTKLINGVTENELQASVYTKTGEHTYLVREDTFLHGIYLNRGFVVRTEAITPELLQSARDYLDRKISRPHEWVYYHLDSLFLERFTYNDLK</sequence>
<accession>A0A926JRP2</accession>
<gene>
    <name evidence="1" type="ORF">IBL28_09195</name>
</gene>
<dbReference type="EMBL" id="JACVDC010000021">
    <property type="protein sequence ID" value="MBC9796141.1"/>
    <property type="molecule type" value="Genomic_DNA"/>
</dbReference>
<organism evidence="1 2">
    <name type="scientific">Sinomicrobium weinanense</name>
    <dbReference type="NCBI Taxonomy" id="2842200"/>
    <lineage>
        <taxon>Bacteria</taxon>
        <taxon>Pseudomonadati</taxon>
        <taxon>Bacteroidota</taxon>
        <taxon>Flavobacteriia</taxon>
        <taxon>Flavobacteriales</taxon>
        <taxon>Flavobacteriaceae</taxon>
        <taxon>Sinomicrobium</taxon>
    </lineage>
</organism>
<dbReference type="AlphaFoldDB" id="A0A926JRP2"/>
<evidence type="ECO:0000313" key="2">
    <source>
        <dbReference type="Proteomes" id="UP000653730"/>
    </source>
</evidence>